<evidence type="ECO:0000313" key="1">
    <source>
        <dbReference type="EMBL" id="GHE15045.1"/>
    </source>
</evidence>
<dbReference type="AlphaFoldDB" id="A0A918YT11"/>
<reference evidence="1" key="2">
    <citation type="submission" date="2020-09" db="EMBL/GenBank/DDBJ databases">
        <authorList>
            <person name="Sun Q."/>
            <person name="Ohkuma M."/>
        </authorList>
    </citation>
    <scope>NUCLEOTIDE SEQUENCE</scope>
    <source>
        <strain evidence="1">JCM 4714</strain>
    </source>
</reference>
<organism evidence="1 2">
    <name type="scientific">Streptomyces alanosinicus</name>
    <dbReference type="NCBI Taxonomy" id="68171"/>
    <lineage>
        <taxon>Bacteria</taxon>
        <taxon>Bacillati</taxon>
        <taxon>Actinomycetota</taxon>
        <taxon>Actinomycetes</taxon>
        <taxon>Kitasatosporales</taxon>
        <taxon>Streptomycetaceae</taxon>
        <taxon>Streptomyces</taxon>
    </lineage>
</organism>
<comment type="caution">
    <text evidence="1">The sequence shown here is derived from an EMBL/GenBank/DDBJ whole genome shotgun (WGS) entry which is preliminary data.</text>
</comment>
<dbReference type="EMBL" id="BMVG01000058">
    <property type="protein sequence ID" value="GHE15045.1"/>
    <property type="molecule type" value="Genomic_DNA"/>
</dbReference>
<evidence type="ECO:0000313" key="2">
    <source>
        <dbReference type="Proteomes" id="UP000655443"/>
    </source>
</evidence>
<accession>A0A918YT11</accession>
<sequence>MCDFFKFCTWFASPWIRSVVIRRAVHVREVAMWLLLSANHASSDPRHRVPSLFEGPALSGAEPFEGGVRDCLAPVMQLIAERGGLKAGAWSRSVAVPTLTREVGQSSMAW</sequence>
<reference evidence="1" key="1">
    <citation type="journal article" date="2014" name="Int. J. Syst. Evol. Microbiol.">
        <title>Complete genome sequence of Corynebacterium casei LMG S-19264T (=DSM 44701T), isolated from a smear-ripened cheese.</title>
        <authorList>
            <consortium name="US DOE Joint Genome Institute (JGI-PGF)"/>
            <person name="Walter F."/>
            <person name="Albersmeier A."/>
            <person name="Kalinowski J."/>
            <person name="Ruckert C."/>
        </authorList>
    </citation>
    <scope>NUCLEOTIDE SEQUENCE</scope>
    <source>
        <strain evidence="1">JCM 4714</strain>
    </source>
</reference>
<keyword evidence="2" id="KW-1185">Reference proteome</keyword>
<gene>
    <name evidence="1" type="ORF">GCM10010339_88370</name>
</gene>
<name>A0A918YT11_9ACTN</name>
<protein>
    <submittedName>
        <fullName evidence="1">Uncharacterized protein</fullName>
    </submittedName>
</protein>
<dbReference type="Proteomes" id="UP000655443">
    <property type="component" value="Unassembled WGS sequence"/>
</dbReference>
<proteinExistence type="predicted"/>